<accession>A0ABT0ESE4</accession>
<comment type="caution">
    <text evidence="2">The sequence shown here is derived from an EMBL/GenBank/DDBJ whole genome shotgun (WGS) entry which is preliminary data.</text>
</comment>
<comment type="similarity">
    <text evidence="1">Belongs to the UPF0270 family.</text>
</comment>
<dbReference type="Gene3D" id="1.10.10.610">
    <property type="entry name" value="YehU-like"/>
    <property type="match status" value="1"/>
</dbReference>
<dbReference type="InterPro" id="IPR036685">
    <property type="entry name" value="YehU-like_sf"/>
</dbReference>
<evidence type="ECO:0000313" key="3">
    <source>
        <dbReference type="Proteomes" id="UP001299876"/>
    </source>
</evidence>
<keyword evidence="3" id="KW-1185">Reference proteome</keyword>
<dbReference type="RefSeq" id="WP_247285388.1">
    <property type="nucleotide sequence ID" value="NZ_JAKNRW010000001.1"/>
</dbReference>
<dbReference type="Pfam" id="PF06794">
    <property type="entry name" value="UPF0270"/>
    <property type="match status" value="1"/>
</dbReference>
<evidence type="ECO:0000313" key="2">
    <source>
        <dbReference type="EMBL" id="MCK1788626.1"/>
    </source>
</evidence>
<gene>
    <name evidence="2" type="ORF">L9059_00165</name>
</gene>
<name>A0ABT0ESE4_9PSED</name>
<evidence type="ECO:0000256" key="1">
    <source>
        <dbReference type="ARBA" id="ARBA00006450"/>
    </source>
</evidence>
<dbReference type="InterPro" id="IPR010648">
    <property type="entry name" value="UPF0270"/>
</dbReference>
<dbReference type="Proteomes" id="UP001299876">
    <property type="component" value="Unassembled WGS sequence"/>
</dbReference>
<sequence length="81" mass="9116">MIIPHDQLEPQTLQNLIEDFVCREGTDNGDDSTEEQKVLRVRTALGSGSAVVFFNAELSQCILTSRDQVPKEMLDAWRHDG</sequence>
<dbReference type="EMBL" id="JAKNRW010000001">
    <property type="protein sequence ID" value="MCK1788626.1"/>
    <property type="molecule type" value="Genomic_DNA"/>
</dbReference>
<reference evidence="2 3" key="1">
    <citation type="submission" date="2022-02" db="EMBL/GenBank/DDBJ databases">
        <title>Comparative genomics of the first Antarctic Pseudomonas spp. capable of biotransforming 2,4,6-Trinitrotoluene.</title>
        <authorList>
            <person name="Cabrera M.A."/>
            <person name="Marquez S.L."/>
            <person name="Perez-Donoso J.M."/>
        </authorList>
    </citation>
    <scope>NUCLEOTIDE SEQUENCE [LARGE SCALE GENOMIC DNA]</scope>
    <source>
        <strain evidence="2 3">TNT19</strain>
    </source>
</reference>
<organism evidence="2 3">
    <name type="scientific">Pseudomonas violetae</name>
    <dbReference type="NCBI Taxonomy" id="2915813"/>
    <lineage>
        <taxon>Bacteria</taxon>
        <taxon>Pseudomonadati</taxon>
        <taxon>Pseudomonadota</taxon>
        <taxon>Gammaproteobacteria</taxon>
        <taxon>Pseudomonadales</taxon>
        <taxon>Pseudomonadaceae</taxon>
        <taxon>Pseudomonas</taxon>
    </lineage>
</organism>
<dbReference type="SUPFAM" id="SSF118001">
    <property type="entry name" value="YehU-like"/>
    <property type="match status" value="1"/>
</dbReference>
<proteinExistence type="inferred from homology"/>
<protein>
    <submittedName>
        <fullName evidence="2">YheU family protein</fullName>
    </submittedName>
</protein>